<name>A0A9N9R0Y7_9NEOP</name>
<evidence type="ECO:0000256" key="1">
    <source>
        <dbReference type="ARBA" id="ARBA00022723"/>
    </source>
</evidence>
<sequence>MPIRYIRVVAKLNGSKILCIDQYRYGKHSGSRGPKGRWICTSVFFVDTGRGTQALCVGQYRYNRHSSSRGPKSRWNCVKAKFGCAFFSTTRYGNPVITVGNYRYNKWSGSRGPHIRWTCVKNQMGCRATITTLENMLDVACIVHDSYHDAVVEAVFTKSRYGKPVIQIGDYRFNKWSGNKGARARWVCAKTCYGCRAKIITVNDEIIQLYNDHNH</sequence>
<keyword evidence="3" id="KW-0862">Zinc</keyword>
<dbReference type="AlphaFoldDB" id="A0A9N9R0Y7"/>
<keyword evidence="2" id="KW-0863">Zinc-finger</keyword>
<evidence type="ECO:0000259" key="4">
    <source>
        <dbReference type="Pfam" id="PF04500"/>
    </source>
</evidence>
<dbReference type="Proteomes" id="UP001153714">
    <property type="component" value="Chromosome 17"/>
</dbReference>
<reference evidence="5" key="1">
    <citation type="submission" date="2021-12" db="EMBL/GenBank/DDBJ databases">
        <authorList>
            <person name="King R."/>
        </authorList>
    </citation>
    <scope>NUCLEOTIDE SEQUENCE</scope>
</reference>
<feature type="domain" description="FLYWCH-type" evidence="4">
    <location>
        <begin position="87"/>
        <end position="144"/>
    </location>
</feature>
<dbReference type="EMBL" id="OU893348">
    <property type="protein sequence ID" value="CAG9787358.1"/>
    <property type="molecule type" value="Genomic_DNA"/>
</dbReference>
<reference evidence="5" key="2">
    <citation type="submission" date="2022-10" db="EMBL/GenBank/DDBJ databases">
        <authorList>
            <consortium name="ENA_rothamsted_submissions"/>
            <consortium name="culmorum"/>
            <person name="King R."/>
        </authorList>
    </citation>
    <scope>NUCLEOTIDE SEQUENCE</scope>
</reference>
<keyword evidence="6" id="KW-1185">Reference proteome</keyword>
<keyword evidence="1" id="KW-0479">Metal-binding</keyword>
<evidence type="ECO:0000256" key="2">
    <source>
        <dbReference type="ARBA" id="ARBA00022771"/>
    </source>
</evidence>
<dbReference type="InterPro" id="IPR007588">
    <property type="entry name" value="Znf_FLYWCH"/>
</dbReference>
<organism evidence="5 6">
    <name type="scientific">Diatraea saccharalis</name>
    <name type="common">sugarcane borer</name>
    <dbReference type="NCBI Taxonomy" id="40085"/>
    <lineage>
        <taxon>Eukaryota</taxon>
        <taxon>Metazoa</taxon>
        <taxon>Ecdysozoa</taxon>
        <taxon>Arthropoda</taxon>
        <taxon>Hexapoda</taxon>
        <taxon>Insecta</taxon>
        <taxon>Pterygota</taxon>
        <taxon>Neoptera</taxon>
        <taxon>Endopterygota</taxon>
        <taxon>Lepidoptera</taxon>
        <taxon>Glossata</taxon>
        <taxon>Ditrysia</taxon>
        <taxon>Pyraloidea</taxon>
        <taxon>Crambidae</taxon>
        <taxon>Crambinae</taxon>
        <taxon>Diatraea</taxon>
    </lineage>
</organism>
<proteinExistence type="predicted"/>
<evidence type="ECO:0000313" key="5">
    <source>
        <dbReference type="EMBL" id="CAG9787358.1"/>
    </source>
</evidence>
<dbReference type="Gene3D" id="2.20.25.240">
    <property type="match status" value="2"/>
</dbReference>
<feature type="domain" description="FLYWCH-type" evidence="4">
    <location>
        <begin position="156"/>
        <end position="215"/>
    </location>
</feature>
<dbReference type="GO" id="GO:0008270">
    <property type="term" value="F:zinc ion binding"/>
    <property type="evidence" value="ECO:0007669"/>
    <property type="project" value="UniProtKB-KW"/>
</dbReference>
<evidence type="ECO:0000313" key="6">
    <source>
        <dbReference type="Proteomes" id="UP001153714"/>
    </source>
</evidence>
<dbReference type="Pfam" id="PF04500">
    <property type="entry name" value="FLYWCH"/>
    <property type="match status" value="3"/>
</dbReference>
<gene>
    <name evidence="5" type="ORF">DIATSA_LOCUS5244</name>
</gene>
<accession>A0A9N9R0Y7</accession>
<protein>
    <recommendedName>
        <fullName evidence="4">FLYWCH-type domain-containing protein</fullName>
    </recommendedName>
</protein>
<feature type="domain" description="FLYWCH-type" evidence="4">
    <location>
        <begin position="45"/>
        <end position="84"/>
    </location>
</feature>
<dbReference type="OrthoDB" id="7761241at2759"/>
<evidence type="ECO:0000256" key="3">
    <source>
        <dbReference type="ARBA" id="ARBA00022833"/>
    </source>
</evidence>